<evidence type="ECO:0000313" key="4">
    <source>
        <dbReference type="EMBL" id="PCE63173.1"/>
    </source>
</evidence>
<dbReference type="PANTHER" id="PTHR36509">
    <property type="entry name" value="BLL3101 PROTEIN"/>
    <property type="match status" value="1"/>
</dbReference>
<accession>A0A2A4G406</accession>
<feature type="compositionally biased region" description="Polar residues" evidence="1">
    <location>
        <begin position="24"/>
        <end position="41"/>
    </location>
</feature>
<feature type="domain" description="DUF1254" evidence="3">
    <location>
        <begin position="93"/>
        <end position="213"/>
    </location>
</feature>
<evidence type="ECO:0000259" key="2">
    <source>
        <dbReference type="Pfam" id="PF06742"/>
    </source>
</evidence>
<evidence type="ECO:0000256" key="1">
    <source>
        <dbReference type="SAM" id="MobiDB-lite"/>
    </source>
</evidence>
<protein>
    <recommendedName>
        <fullName evidence="6">DUF1254 domain-containing protein</fullName>
    </recommendedName>
</protein>
<dbReference type="Pfam" id="PF06863">
    <property type="entry name" value="DUF1254"/>
    <property type="match status" value="1"/>
</dbReference>
<gene>
    <name evidence="4" type="ORF">B7P33_13150</name>
</gene>
<dbReference type="Gene3D" id="2.60.120.600">
    <property type="entry name" value="Domain of unknown function DUF1214, C-terminal domain"/>
    <property type="match status" value="1"/>
</dbReference>
<evidence type="ECO:0000259" key="3">
    <source>
        <dbReference type="Pfam" id="PF06863"/>
    </source>
</evidence>
<comment type="caution">
    <text evidence="4">The sequence shown here is derived from an EMBL/GenBank/DDBJ whole genome shotgun (WGS) entry which is preliminary data.</text>
</comment>
<evidence type="ECO:0008006" key="6">
    <source>
        <dbReference type="Google" id="ProtNLM"/>
    </source>
</evidence>
<organism evidence="4 5">
    <name type="scientific">Sediminicola luteus</name>
    <dbReference type="NCBI Taxonomy" id="319238"/>
    <lineage>
        <taxon>Bacteria</taxon>
        <taxon>Pseudomonadati</taxon>
        <taxon>Bacteroidota</taxon>
        <taxon>Flavobacteriia</taxon>
        <taxon>Flavobacteriales</taxon>
        <taxon>Flavobacteriaceae</taxon>
        <taxon>Sediminicola</taxon>
    </lineage>
</organism>
<proteinExistence type="predicted"/>
<dbReference type="EMBL" id="NBWU01000005">
    <property type="protein sequence ID" value="PCE63173.1"/>
    <property type="molecule type" value="Genomic_DNA"/>
</dbReference>
<dbReference type="Gene3D" id="1.10.3360.10">
    <property type="entry name" value="VPA0735-like domain"/>
    <property type="match status" value="1"/>
</dbReference>
<dbReference type="OrthoDB" id="272779at2"/>
<dbReference type="InterPro" id="IPR010621">
    <property type="entry name" value="DUF1214"/>
</dbReference>
<reference evidence="4 5" key="1">
    <citation type="submission" date="2017-04" db="EMBL/GenBank/DDBJ databases">
        <title>A new member of the family Flavobacteriaceae isolated from ascidians.</title>
        <authorList>
            <person name="Chen L."/>
        </authorList>
    </citation>
    <scope>NUCLEOTIDE SEQUENCE [LARGE SCALE GENOMIC DNA]</scope>
    <source>
        <strain evidence="4 5">HQA918</strain>
    </source>
</reference>
<dbReference type="PANTHER" id="PTHR36509:SF3">
    <property type="entry name" value="SIGNAL PEPTIDE PROTEIN"/>
    <property type="match status" value="1"/>
</dbReference>
<dbReference type="InterPro" id="IPR010679">
    <property type="entry name" value="DUF1254"/>
</dbReference>
<dbReference type="AlphaFoldDB" id="A0A2A4G406"/>
<name>A0A2A4G406_9FLAO</name>
<feature type="domain" description="DUF1214" evidence="2">
    <location>
        <begin position="363"/>
        <end position="469"/>
    </location>
</feature>
<dbReference type="Pfam" id="PF06742">
    <property type="entry name" value="DUF1214"/>
    <property type="match status" value="1"/>
</dbReference>
<feature type="region of interest" description="Disordered" evidence="1">
    <location>
        <begin position="21"/>
        <end position="41"/>
    </location>
</feature>
<dbReference type="Gene3D" id="2.60.40.1610">
    <property type="entry name" value="Domain of unknown function DUF1254"/>
    <property type="match status" value="1"/>
</dbReference>
<keyword evidence="5" id="KW-1185">Reference proteome</keyword>
<dbReference type="PROSITE" id="PS51257">
    <property type="entry name" value="PROKAR_LIPOPROTEIN"/>
    <property type="match status" value="1"/>
</dbReference>
<dbReference type="InterPro" id="IPR037049">
    <property type="entry name" value="DUF1214_C_sf"/>
</dbReference>
<sequence length="486" mass="54444">MKLLLRSFLVTMLVVSGCRDKKSNQQSSEGKASSNEQTKFNTAEEEQAYKVAFEATLWAMPAIGINSLRRGFLEMDGSGDNTINSYSKTLISRHKAITSNNATPYITAFSDIQDGPVVLVLPAETDKGTLYGQVMDAWQHTIADVGPAGMDGGKGGKYLILPPGYDRSQAPDSGYFIIPSTSNRISLVFRSVRKNGATEEDAYNYSQLLEMYPYTEEGDNPVTNRFDPFPVPLRSLPVYDLTLLEDISDIVNNEPVKERDQEMMAKLETIGLKKGQAFKAPEHLKKALIQGVQDANAHMHDLVWKLHNDNLYWPDRNWCMVMIPDREGGFDFVTDGKVDIEKRAAAWNFFTIYPNKLTENPGTVYLAPVADKDGNALEAGKTYKVNVPTNMPAKQFWSITVYDEATWAFNDNPENVNGLGTFQLDKMVKNDDGSVTIYIGPKAPEGLSNNWIPTFNTRPYIWLRLYGPTEAFLNKSFVMPDFELVE</sequence>
<dbReference type="RefSeq" id="WP_097443092.1">
    <property type="nucleotide sequence ID" value="NZ_NBWU01000005.1"/>
</dbReference>
<evidence type="ECO:0000313" key="5">
    <source>
        <dbReference type="Proteomes" id="UP000219559"/>
    </source>
</evidence>
<dbReference type="SUPFAM" id="SSF160935">
    <property type="entry name" value="VPA0735-like"/>
    <property type="match status" value="1"/>
</dbReference>
<dbReference type="InterPro" id="IPR037050">
    <property type="entry name" value="DUF1254_sf"/>
</dbReference>
<dbReference type="Proteomes" id="UP000219559">
    <property type="component" value="Unassembled WGS sequence"/>
</dbReference>